<evidence type="ECO:0000256" key="2">
    <source>
        <dbReference type="ARBA" id="ARBA00009759"/>
    </source>
</evidence>
<dbReference type="InterPro" id="IPR051090">
    <property type="entry name" value="Inositol_monoP_superfamily"/>
</dbReference>
<protein>
    <recommendedName>
        <fullName evidence="3">3'(2'),5'-bisphosphate nucleotidase</fullName>
        <ecNumber evidence="3">3.1.3.7</ecNumber>
    </recommendedName>
</protein>
<dbReference type="EC" id="3.1.3.7" evidence="3"/>
<proteinExistence type="inferred from homology"/>
<evidence type="ECO:0000256" key="3">
    <source>
        <dbReference type="ARBA" id="ARBA00012633"/>
    </source>
</evidence>
<dbReference type="Gene3D" id="3.40.190.80">
    <property type="match status" value="1"/>
</dbReference>
<evidence type="ECO:0000313" key="12">
    <source>
        <dbReference type="Proteomes" id="UP000003477"/>
    </source>
</evidence>
<name>G5J455_CROWT</name>
<dbReference type="GO" id="GO:0046872">
    <property type="term" value="F:metal ion binding"/>
    <property type="evidence" value="ECO:0007669"/>
    <property type="project" value="UniProtKB-KW"/>
</dbReference>
<evidence type="ECO:0000256" key="9">
    <source>
        <dbReference type="ARBA" id="ARBA00044484"/>
    </source>
</evidence>
<evidence type="ECO:0000256" key="6">
    <source>
        <dbReference type="ARBA" id="ARBA00022842"/>
    </source>
</evidence>
<comment type="caution">
    <text evidence="11">The sequence shown here is derived from an EMBL/GenBank/DDBJ whole genome shotgun (WGS) entry which is preliminary data.</text>
</comment>
<dbReference type="PROSITE" id="PS00629">
    <property type="entry name" value="IMP_1"/>
    <property type="match status" value="1"/>
</dbReference>
<evidence type="ECO:0000256" key="7">
    <source>
        <dbReference type="ARBA" id="ARBA00044466"/>
    </source>
</evidence>
<accession>G5J455</accession>
<dbReference type="Proteomes" id="UP000003477">
    <property type="component" value="Unassembled WGS sequence"/>
</dbReference>
<dbReference type="Pfam" id="PF00459">
    <property type="entry name" value="Inositol_P"/>
    <property type="match status" value="1"/>
</dbReference>
<evidence type="ECO:0000313" key="11">
    <source>
        <dbReference type="EMBL" id="EHJ13013.1"/>
    </source>
</evidence>
<dbReference type="PANTHER" id="PTHR43200">
    <property type="entry name" value="PHOSPHATASE"/>
    <property type="match status" value="1"/>
</dbReference>
<dbReference type="PATRIC" id="fig|423471.3.peg.2138"/>
<comment type="catalytic activity">
    <reaction evidence="7">
        <text>adenosine 2',5'-bisphosphate + H2O = AMP + phosphate</text>
        <dbReference type="Rhea" id="RHEA:77643"/>
        <dbReference type="ChEBI" id="CHEBI:15377"/>
        <dbReference type="ChEBI" id="CHEBI:43474"/>
        <dbReference type="ChEBI" id="CHEBI:194156"/>
        <dbReference type="ChEBI" id="CHEBI:456215"/>
        <dbReference type="EC" id="3.1.3.7"/>
    </reaction>
    <physiologicalReaction direction="left-to-right" evidence="7">
        <dbReference type="Rhea" id="RHEA:77644"/>
    </physiologicalReaction>
</comment>
<dbReference type="RefSeq" id="WP_007310539.1">
    <property type="nucleotide sequence ID" value="NZ_AESD01000344.1"/>
</dbReference>
<gene>
    <name evidence="11" type="ORF">CWATWH0003_2278</name>
</gene>
<evidence type="ECO:0000256" key="10">
    <source>
        <dbReference type="PIRSR" id="PIRSR600760-2"/>
    </source>
</evidence>
<feature type="binding site" evidence="10">
    <location>
        <position position="124"/>
    </location>
    <ligand>
        <name>Mg(2+)</name>
        <dbReference type="ChEBI" id="CHEBI:18420"/>
        <label>1</label>
        <note>catalytic</note>
    </ligand>
</feature>
<feature type="binding site" evidence="10">
    <location>
        <position position="266"/>
    </location>
    <ligand>
        <name>Mg(2+)</name>
        <dbReference type="ChEBI" id="CHEBI:18420"/>
        <label>1</label>
        <note>catalytic</note>
    </ligand>
</feature>
<dbReference type="InterPro" id="IPR020583">
    <property type="entry name" value="Inositol_monoP_metal-BS"/>
</dbReference>
<dbReference type="Gene3D" id="3.30.540.10">
    <property type="entry name" value="Fructose-1,6-Bisphosphatase, subunit A, domain 1"/>
    <property type="match status" value="1"/>
</dbReference>
<feature type="binding site" evidence="10">
    <location>
        <position position="123"/>
    </location>
    <ligand>
        <name>Mg(2+)</name>
        <dbReference type="ChEBI" id="CHEBI:18420"/>
        <label>1</label>
        <note>catalytic</note>
    </ligand>
</feature>
<dbReference type="InterPro" id="IPR006239">
    <property type="entry name" value="DPNP"/>
</dbReference>
<comment type="catalytic activity">
    <reaction evidence="9">
        <text>3'-phosphoadenylyl sulfate + H2O = adenosine 5'-phosphosulfate + phosphate</text>
        <dbReference type="Rhea" id="RHEA:77639"/>
        <dbReference type="ChEBI" id="CHEBI:15377"/>
        <dbReference type="ChEBI" id="CHEBI:43474"/>
        <dbReference type="ChEBI" id="CHEBI:58243"/>
        <dbReference type="ChEBI" id="CHEBI:58339"/>
        <dbReference type="EC" id="3.1.3.7"/>
    </reaction>
    <physiologicalReaction direction="left-to-right" evidence="9">
        <dbReference type="Rhea" id="RHEA:77640"/>
    </physiologicalReaction>
</comment>
<dbReference type="EMBL" id="AESD01000344">
    <property type="protein sequence ID" value="EHJ13013.1"/>
    <property type="molecule type" value="Genomic_DNA"/>
</dbReference>
<dbReference type="GO" id="GO:0008441">
    <property type="term" value="F:3'(2'),5'-bisphosphate nucleotidase activity"/>
    <property type="evidence" value="ECO:0007669"/>
    <property type="project" value="UniProtKB-EC"/>
</dbReference>
<evidence type="ECO:0000256" key="8">
    <source>
        <dbReference type="ARBA" id="ARBA00044479"/>
    </source>
</evidence>
<dbReference type="InterPro" id="IPR000760">
    <property type="entry name" value="Inositol_monophosphatase-like"/>
</dbReference>
<keyword evidence="4 10" id="KW-0479">Metal-binding</keyword>
<dbReference type="NCBIfam" id="TIGR01330">
    <property type="entry name" value="bisphos_HAL2"/>
    <property type="match status" value="1"/>
</dbReference>
<reference evidence="11 12" key="1">
    <citation type="journal article" date="2011" name="Front. Microbiol.">
        <title>Two Strains of Crocosphaera watsonii with Highly Conserved Genomes are Distinguished by Strain-Specific Features.</title>
        <authorList>
            <person name="Bench S.R."/>
            <person name="Ilikchyan I.N."/>
            <person name="Tripp H.J."/>
            <person name="Zehr J.P."/>
        </authorList>
    </citation>
    <scope>NUCLEOTIDE SEQUENCE [LARGE SCALE GENOMIC DNA]</scope>
    <source>
        <strain evidence="11 12">WH 0003</strain>
    </source>
</reference>
<dbReference type="GeneID" id="88765979"/>
<feature type="binding site" evidence="10">
    <location>
        <position position="121"/>
    </location>
    <ligand>
        <name>Mg(2+)</name>
        <dbReference type="ChEBI" id="CHEBI:18420"/>
        <label>1</label>
        <note>catalytic</note>
    </ligand>
</feature>
<comment type="cofactor">
    <cofactor evidence="1 10">
        <name>Mg(2+)</name>
        <dbReference type="ChEBI" id="CHEBI:18420"/>
    </cofactor>
</comment>
<evidence type="ECO:0000256" key="4">
    <source>
        <dbReference type="ARBA" id="ARBA00022723"/>
    </source>
</evidence>
<evidence type="ECO:0000256" key="1">
    <source>
        <dbReference type="ARBA" id="ARBA00001946"/>
    </source>
</evidence>
<keyword evidence="5" id="KW-0378">Hydrolase</keyword>
<sequence>MNYQAEKELALKIVTEAAKLCQRVQQTDGGKAVKKADTSPVTVADFGAQAILCQGLIEGFPHDPVIGEEDATLLQQPELAGVRQQIIEQVQESIPTATPDNVIDWINWGNGEVAQRYWTLDPIDGTRGFIRGNQYAVALALVEGGEVKLGVLACPAFPREDGGKGLIFLAIRGQGATEIPLEGGNPLPIRVDPSFNFEQLYRIESIESSHSDRGVQSAVDRHLGLTYGAKQMDSLAKYGAIAKGEAHFYTRVPLPQFKGKKENIWDHAPGVVIVEEAGGKVTDLEGKPLDFSVGTKLSNNHGVLATNGVIHSQVLAALSKNWV</sequence>
<feature type="binding site" evidence="10">
    <location>
        <position position="68"/>
    </location>
    <ligand>
        <name>Mg(2+)</name>
        <dbReference type="ChEBI" id="CHEBI:18420"/>
        <label>1</label>
        <note>catalytic</note>
    </ligand>
</feature>
<evidence type="ECO:0000256" key="5">
    <source>
        <dbReference type="ARBA" id="ARBA00022801"/>
    </source>
</evidence>
<organism evidence="11 12">
    <name type="scientific">Crocosphaera watsonii WH 0003</name>
    <dbReference type="NCBI Taxonomy" id="423471"/>
    <lineage>
        <taxon>Bacteria</taxon>
        <taxon>Bacillati</taxon>
        <taxon>Cyanobacteriota</taxon>
        <taxon>Cyanophyceae</taxon>
        <taxon>Oscillatoriophycideae</taxon>
        <taxon>Chroococcales</taxon>
        <taxon>Aphanothecaceae</taxon>
        <taxon>Crocosphaera</taxon>
    </lineage>
</organism>
<dbReference type="AlphaFoldDB" id="G5J455"/>
<comment type="similarity">
    <text evidence="2">Belongs to the inositol monophosphatase superfamily.</text>
</comment>
<dbReference type="SUPFAM" id="SSF56655">
    <property type="entry name" value="Carbohydrate phosphatase"/>
    <property type="match status" value="1"/>
</dbReference>
<dbReference type="PANTHER" id="PTHR43200:SF6">
    <property type="entry name" value="3'(2'),5'-BISPHOSPHATE NUCLEOTIDASE"/>
    <property type="match status" value="1"/>
</dbReference>
<keyword evidence="6 10" id="KW-0460">Magnesium</keyword>
<dbReference type="CDD" id="cd01517">
    <property type="entry name" value="PAP_phosphatase"/>
    <property type="match status" value="1"/>
</dbReference>
<comment type="catalytic activity">
    <reaction evidence="8">
        <text>adenosine 3',5'-bisphosphate + H2O = AMP + phosphate</text>
        <dbReference type="Rhea" id="RHEA:10040"/>
        <dbReference type="ChEBI" id="CHEBI:15377"/>
        <dbReference type="ChEBI" id="CHEBI:43474"/>
        <dbReference type="ChEBI" id="CHEBI:58343"/>
        <dbReference type="ChEBI" id="CHEBI:456215"/>
        <dbReference type="EC" id="3.1.3.7"/>
    </reaction>
    <physiologicalReaction direction="left-to-right" evidence="8">
        <dbReference type="Rhea" id="RHEA:10041"/>
    </physiologicalReaction>
</comment>
<dbReference type="PRINTS" id="PR00377">
    <property type="entry name" value="IMPHPHTASES"/>
</dbReference>
<dbReference type="GO" id="GO:0000103">
    <property type="term" value="P:sulfate assimilation"/>
    <property type="evidence" value="ECO:0007669"/>
    <property type="project" value="TreeGrafter"/>
</dbReference>